<dbReference type="EMBL" id="CP119078">
    <property type="protein sequence ID" value="WED42493.1"/>
    <property type="molecule type" value="Genomic_DNA"/>
</dbReference>
<dbReference type="Gene3D" id="1.20.1280.280">
    <property type="match status" value="1"/>
</dbReference>
<dbReference type="InterPro" id="IPR038346">
    <property type="entry name" value="DrrA_PI4P-bd_sf"/>
</dbReference>
<keyword evidence="3" id="KW-1185">Reference proteome</keyword>
<dbReference type="Pfam" id="PF14860">
    <property type="entry name" value="DrrA_P4M"/>
    <property type="match status" value="1"/>
</dbReference>
<evidence type="ECO:0000259" key="1">
    <source>
        <dbReference type="Pfam" id="PF14860"/>
    </source>
</evidence>
<organism evidence="2 3">
    <name type="scientific">Legionella cardiaca</name>
    <dbReference type="NCBI Taxonomy" id="1071983"/>
    <lineage>
        <taxon>Bacteria</taxon>
        <taxon>Pseudomonadati</taxon>
        <taxon>Pseudomonadota</taxon>
        <taxon>Gammaproteobacteria</taxon>
        <taxon>Legionellales</taxon>
        <taxon>Legionellaceae</taxon>
        <taxon>Legionella</taxon>
    </lineage>
</organism>
<feature type="domain" description="DrrA phosphatidylinositol 4-phosphate binding" evidence="1">
    <location>
        <begin position="159"/>
        <end position="259"/>
    </location>
</feature>
<proteinExistence type="predicted"/>
<evidence type="ECO:0000313" key="2">
    <source>
        <dbReference type="EMBL" id="WED42493.1"/>
    </source>
</evidence>
<dbReference type="RefSeq" id="WP_275088315.1">
    <property type="nucleotide sequence ID" value="NZ_CP119078.1"/>
</dbReference>
<evidence type="ECO:0000313" key="3">
    <source>
        <dbReference type="Proteomes" id="UP001222087"/>
    </source>
</evidence>
<protein>
    <recommendedName>
        <fullName evidence="1">DrrA phosphatidylinositol 4-phosphate binding domain-containing protein</fullName>
    </recommendedName>
</protein>
<name>A0ABY8APP1_9GAMM</name>
<dbReference type="Proteomes" id="UP001222087">
    <property type="component" value="Chromosome"/>
</dbReference>
<accession>A0ABY8APP1</accession>
<dbReference type="InterPro" id="IPR028057">
    <property type="entry name" value="DrrA_P4M"/>
</dbReference>
<sequence>MTTFIARFSTIFADNEKPLFPAIDGFKDFQYKRPIQQMELQGDLDPKKSNSDLAITGQKAIILHSDAVILKLDNSKRMHLEQFLERVEPELSTKPFLLLISKGNPEMEQIKQFVEEYNKNKGTNIALSTHDDPKTIERWFKRLRTDFSYIRINYNNDPHKFHFFKASINPQKNFEFLKPEDLNLTGNALKYRILGRLKEAIEQAKDEETFTELCNKIKSSPEYDIIKTGQGIMTRIRGLETDSHKALISMLKTRANDLELGDDVVDTLMSEEPESRLSAT</sequence>
<reference evidence="2 3" key="1">
    <citation type="submission" date="2023-02" db="EMBL/GenBank/DDBJ databases">
        <title>Genome Sequence of L. cardiaca H63T.</title>
        <authorList>
            <person name="Lopez A.E."/>
            <person name="Cianciotto N.P."/>
        </authorList>
    </citation>
    <scope>NUCLEOTIDE SEQUENCE [LARGE SCALE GENOMIC DNA]</scope>
    <source>
        <strain evidence="2 3">H63</strain>
    </source>
</reference>
<gene>
    <name evidence="2" type="ORF">PXX05_11280</name>
</gene>